<evidence type="ECO:0000259" key="3">
    <source>
        <dbReference type="Pfam" id="PF22124"/>
    </source>
</evidence>
<evidence type="ECO:0000313" key="5">
    <source>
        <dbReference type="Proteomes" id="UP001597511"/>
    </source>
</evidence>
<sequence>MLLRVATLLLLQILFATLAFTQQGNLYLWYDKPANAMVKDLENGWQNDAEWLKALPIGNGFMGAMVFGDVNKERLQINEKSLWSGSMADNDNPDAYQSLQEIRNLLFAGKYKEATELTNKTQIAKGKGTGFGNGSTVPYGCYQTLGDVWLDFNTTAAFTGYRRQLDIINGIAQVQYQQNGVQFKREVFVSNPDRVMVVRLTASKAGSISFTLSVNRPERYTTTAEQNKLTMQGRLNNGQGVDGLAYEVDIVPVLEGGKIRTENNSLVIEKANSVTLVIGAATSYRLHYPDYTNPHFKQELSQYVNKAVKTKYNTLLQKHVADFSGHMNKVVLQLGNKADAKQPTDVLLARNKEDRNGQYLYALYFQYGRYLLLSSSRKGSLPANLQGIWANKIQTPWNSDYHTNVNVQMNYWPAETANLPETHLQLVDLIESLVAPGSKTAAIHYKARGWVMHPITNIWGYTSPGEHPSWGLHVAAGAWMSQHLWDHYDFTRDKNYLRRVFPVLQQAAVFYVDWLVKDPESGKLVSGPASSPENSFAAPDGSVGTISMGPAHDNQLLYNLFSNTLKAAADLGIQNDTIKAIQQALPQLPTPAIGSDGRIMEWAKEFAEREPEHRHISHLFALYPGSQISYFNTPELAAAARKTLEKRGDGSTGWSLAMKISFWARLHDGDRALKLLNNLLNPVFANSAGTMAGGGTYTNLFCAHPPFQIDGNFGATAGIAEILVQSHENFIELLPALPNSWQEGKVKGLCARGGYELSMQWKNGKLQSAALLANKGGTVKVKYQNREFDLQTVAGKTYTLTPLL</sequence>
<dbReference type="PANTHER" id="PTHR31084">
    <property type="entry name" value="ALPHA-L-FUCOSIDASE 2"/>
    <property type="match status" value="1"/>
</dbReference>
<gene>
    <name evidence="4" type="ORF">ACFS6H_03545</name>
</gene>
<dbReference type="PIRSF" id="PIRSF007663">
    <property type="entry name" value="UCP007663"/>
    <property type="match status" value="1"/>
</dbReference>
<dbReference type="RefSeq" id="WP_386095285.1">
    <property type="nucleotide sequence ID" value="NZ_JBHUOZ010000001.1"/>
</dbReference>
<dbReference type="Proteomes" id="UP001597511">
    <property type="component" value="Unassembled WGS sequence"/>
</dbReference>
<dbReference type="Pfam" id="PF22124">
    <property type="entry name" value="Glyco_hydro_95_cat"/>
    <property type="match status" value="1"/>
</dbReference>
<keyword evidence="5" id="KW-1185">Reference proteome</keyword>
<dbReference type="InterPro" id="IPR016518">
    <property type="entry name" value="Alpha-L-fucosidase"/>
</dbReference>
<dbReference type="Gene3D" id="2.70.98.50">
    <property type="entry name" value="putative glycoside hydrolase family protein from bacillus halodurans"/>
    <property type="match status" value="1"/>
</dbReference>
<keyword evidence="4" id="KW-0378">Hydrolase</keyword>
<comment type="caution">
    <text evidence="4">The sequence shown here is derived from an EMBL/GenBank/DDBJ whole genome shotgun (WGS) entry which is preliminary data.</text>
</comment>
<feature type="domain" description="Glycosyl hydrolase family 95 catalytic" evidence="3">
    <location>
        <begin position="311"/>
        <end position="723"/>
    </location>
</feature>
<dbReference type="EMBL" id="JBHUOZ010000001">
    <property type="protein sequence ID" value="MFD2918770.1"/>
    <property type="molecule type" value="Genomic_DNA"/>
</dbReference>
<feature type="domain" description="Alpha fucosidase A-like C-terminal" evidence="2">
    <location>
        <begin position="725"/>
        <end position="790"/>
    </location>
</feature>
<organism evidence="4 5">
    <name type="scientific">Terrimonas rubra</name>
    <dbReference type="NCBI Taxonomy" id="1035890"/>
    <lineage>
        <taxon>Bacteria</taxon>
        <taxon>Pseudomonadati</taxon>
        <taxon>Bacteroidota</taxon>
        <taxon>Chitinophagia</taxon>
        <taxon>Chitinophagales</taxon>
        <taxon>Chitinophagaceae</taxon>
        <taxon>Terrimonas</taxon>
    </lineage>
</organism>
<dbReference type="Pfam" id="PF14498">
    <property type="entry name" value="Glyco_hyd_65N_2"/>
    <property type="match status" value="1"/>
</dbReference>
<dbReference type="Gene3D" id="1.50.10.10">
    <property type="match status" value="1"/>
</dbReference>
<dbReference type="Pfam" id="PF21307">
    <property type="entry name" value="Glyco_hydro_95_C"/>
    <property type="match status" value="1"/>
</dbReference>
<reference evidence="5" key="1">
    <citation type="journal article" date="2019" name="Int. J. Syst. Evol. Microbiol.">
        <title>The Global Catalogue of Microorganisms (GCM) 10K type strain sequencing project: providing services to taxonomists for standard genome sequencing and annotation.</title>
        <authorList>
            <consortium name="The Broad Institute Genomics Platform"/>
            <consortium name="The Broad Institute Genome Sequencing Center for Infectious Disease"/>
            <person name="Wu L."/>
            <person name="Ma J."/>
        </authorList>
    </citation>
    <scope>NUCLEOTIDE SEQUENCE [LARGE SCALE GENOMIC DNA]</scope>
    <source>
        <strain evidence="5">KCTC 23299</strain>
    </source>
</reference>
<evidence type="ECO:0000313" key="4">
    <source>
        <dbReference type="EMBL" id="MFD2918770.1"/>
    </source>
</evidence>
<dbReference type="PANTHER" id="PTHR31084:SF0">
    <property type="entry name" value="ALPHA-L-FUCOSIDASE 2"/>
    <property type="match status" value="1"/>
</dbReference>
<proteinExistence type="predicted"/>
<protein>
    <submittedName>
        <fullName evidence="4">Glycoside hydrolase N-terminal domain-containing protein</fullName>
    </submittedName>
</protein>
<dbReference type="GO" id="GO:0016787">
    <property type="term" value="F:hydrolase activity"/>
    <property type="evidence" value="ECO:0007669"/>
    <property type="project" value="UniProtKB-KW"/>
</dbReference>
<dbReference type="InterPro" id="IPR008928">
    <property type="entry name" value="6-hairpin_glycosidase_sf"/>
</dbReference>
<dbReference type="InterPro" id="IPR027414">
    <property type="entry name" value="GH95_N_dom"/>
</dbReference>
<feature type="domain" description="Glycosyl hydrolase family 95 N-terminal" evidence="1">
    <location>
        <begin position="28"/>
        <end position="285"/>
    </location>
</feature>
<dbReference type="InterPro" id="IPR054363">
    <property type="entry name" value="GH95_cat"/>
</dbReference>
<accession>A0ABW6A2Q5</accession>
<evidence type="ECO:0000259" key="1">
    <source>
        <dbReference type="Pfam" id="PF14498"/>
    </source>
</evidence>
<name>A0ABW6A2Q5_9BACT</name>
<dbReference type="SUPFAM" id="SSF48208">
    <property type="entry name" value="Six-hairpin glycosidases"/>
    <property type="match status" value="1"/>
</dbReference>
<dbReference type="InterPro" id="IPR049053">
    <property type="entry name" value="AFCA-like_C"/>
</dbReference>
<evidence type="ECO:0000259" key="2">
    <source>
        <dbReference type="Pfam" id="PF21307"/>
    </source>
</evidence>
<dbReference type="InterPro" id="IPR012341">
    <property type="entry name" value="6hp_glycosidase-like_sf"/>
</dbReference>